<dbReference type="PANTHER" id="PTHR43847">
    <property type="entry name" value="BLL3993 PROTEIN"/>
    <property type="match status" value="1"/>
</dbReference>
<accession>A0A6J5YXI5</accession>
<dbReference type="Gene3D" id="1.20.120.1630">
    <property type="match status" value="1"/>
</dbReference>
<organism evidence="6">
    <name type="scientific">freshwater metagenome</name>
    <dbReference type="NCBI Taxonomy" id="449393"/>
    <lineage>
        <taxon>unclassified sequences</taxon>
        <taxon>metagenomes</taxon>
        <taxon>ecological metagenomes</taxon>
    </lineage>
</organism>
<dbReference type="GO" id="GO:0012505">
    <property type="term" value="C:endomembrane system"/>
    <property type="evidence" value="ECO:0007669"/>
    <property type="project" value="UniProtKB-SubCell"/>
</dbReference>
<evidence type="ECO:0000256" key="2">
    <source>
        <dbReference type="ARBA" id="ARBA00022692"/>
    </source>
</evidence>
<evidence type="ECO:0000256" key="3">
    <source>
        <dbReference type="ARBA" id="ARBA00022989"/>
    </source>
</evidence>
<name>A0A6J5YXI5_9ZZZZ</name>
<sequence>MVTQFVLLGLLFVVPRLPDGMIPGLAYLFGKALFYVGLMVVILGFRSLGPSLTANPVPLEKATFVNTGIYRWVRHPIYLGLLTLAFGMALSQWSWPRLAVWLLLVALLTYKMQWEEQLLIKKYAAYANYMKTVPGLLPRRPDNSLPPIQ</sequence>
<evidence type="ECO:0000256" key="1">
    <source>
        <dbReference type="ARBA" id="ARBA00004127"/>
    </source>
</evidence>
<comment type="subcellular location">
    <subcellularLocation>
        <location evidence="1">Endomembrane system</location>
        <topology evidence="1">Multi-pass membrane protein</topology>
    </subcellularLocation>
</comment>
<evidence type="ECO:0000256" key="4">
    <source>
        <dbReference type="ARBA" id="ARBA00023136"/>
    </source>
</evidence>
<evidence type="ECO:0000313" key="6">
    <source>
        <dbReference type="EMBL" id="CAB4333768.1"/>
    </source>
</evidence>
<keyword evidence="3 5" id="KW-1133">Transmembrane helix</keyword>
<proteinExistence type="predicted"/>
<dbReference type="AlphaFoldDB" id="A0A6J5YXI5"/>
<feature type="transmembrane region" description="Helical" evidence="5">
    <location>
        <begin position="28"/>
        <end position="48"/>
    </location>
</feature>
<dbReference type="PROSITE" id="PS50244">
    <property type="entry name" value="S5A_REDUCTASE"/>
    <property type="match status" value="1"/>
</dbReference>
<protein>
    <submittedName>
        <fullName evidence="6">Unannotated protein</fullName>
    </submittedName>
</protein>
<dbReference type="InterPro" id="IPR007318">
    <property type="entry name" value="Phopholipid_MeTrfase"/>
</dbReference>
<evidence type="ECO:0000256" key="5">
    <source>
        <dbReference type="SAM" id="Phobius"/>
    </source>
</evidence>
<feature type="transmembrane region" description="Helical" evidence="5">
    <location>
        <begin position="69"/>
        <end position="89"/>
    </location>
</feature>
<dbReference type="EMBL" id="CAESAJ010000025">
    <property type="protein sequence ID" value="CAB4333768.1"/>
    <property type="molecule type" value="Genomic_DNA"/>
</dbReference>
<gene>
    <name evidence="6" type="ORF">UFOPK3770_00406</name>
</gene>
<keyword evidence="2 5" id="KW-0812">Transmembrane</keyword>
<reference evidence="6" key="1">
    <citation type="submission" date="2020-05" db="EMBL/GenBank/DDBJ databases">
        <authorList>
            <person name="Chiriac C."/>
            <person name="Salcher M."/>
            <person name="Ghai R."/>
            <person name="Kavagutti S V."/>
        </authorList>
    </citation>
    <scope>NUCLEOTIDE SEQUENCE</scope>
</reference>
<dbReference type="InterPro" id="IPR052527">
    <property type="entry name" value="Metal_cation-efflux_comp"/>
</dbReference>
<dbReference type="Pfam" id="PF04191">
    <property type="entry name" value="PEMT"/>
    <property type="match status" value="1"/>
</dbReference>
<keyword evidence="4 5" id="KW-0472">Membrane</keyword>
<dbReference type="PANTHER" id="PTHR43847:SF1">
    <property type="entry name" value="BLL3993 PROTEIN"/>
    <property type="match status" value="1"/>
</dbReference>